<protein>
    <submittedName>
        <fullName evidence="1">Uncharacterized protein</fullName>
    </submittedName>
</protein>
<name>A0AAF0TYT5_SOLVR</name>
<dbReference type="Proteomes" id="UP001234989">
    <property type="component" value="Chromosome 5"/>
</dbReference>
<reference evidence="1" key="1">
    <citation type="submission" date="2023-08" db="EMBL/GenBank/DDBJ databases">
        <title>A de novo genome assembly of Solanum verrucosum Schlechtendal, a Mexican diploid species geographically isolated from the other diploid A-genome species in potato relatives.</title>
        <authorList>
            <person name="Hosaka K."/>
        </authorList>
    </citation>
    <scope>NUCLEOTIDE SEQUENCE</scope>
    <source>
        <tissue evidence="1">Young leaves</tissue>
    </source>
</reference>
<feature type="non-terminal residue" evidence="1">
    <location>
        <position position="1"/>
    </location>
</feature>
<keyword evidence="2" id="KW-1185">Reference proteome</keyword>
<organism evidence="1 2">
    <name type="scientific">Solanum verrucosum</name>
    <dbReference type="NCBI Taxonomy" id="315347"/>
    <lineage>
        <taxon>Eukaryota</taxon>
        <taxon>Viridiplantae</taxon>
        <taxon>Streptophyta</taxon>
        <taxon>Embryophyta</taxon>
        <taxon>Tracheophyta</taxon>
        <taxon>Spermatophyta</taxon>
        <taxon>Magnoliopsida</taxon>
        <taxon>eudicotyledons</taxon>
        <taxon>Gunneridae</taxon>
        <taxon>Pentapetalae</taxon>
        <taxon>asterids</taxon>
        <taxon>lamiids</taxon>
        <taxon>Solanales</taxon>
        <taxon>Solanaceae</taxon>
        <taxon>Solanoideae</taxon>
        <taxon>Solaneae</taxon>
        <taxon>Solanum</taxon>
    </lineage>
</organism>
<gene>
    <name evidence="1" type="ORF">MTR67_023918</name>
</gene>
<evidence type="ECO:0000313" key="1">
    <source>
        <dbReference type="EMBL" id="WMV30533.1"/>
    </source>
</evidence>
<sequence length="14" mass="1763">GVTPRIQNRQKYRF</sequence>
<proteinExistence type="predicted"/>
<accession>A0AAF0TYT5</accession>
<evidence type="ECO:0000313" key="2">
    <source>
        <dbReference type="Proteomes" id="UP001234989"/>
    </source>
</evidence>
<dbReference type="EMBL" id="CP133616">
    <property type="protein sequence ID" value="WMV30533.1"/>
    <property type="molecule type" value="Genomic_DNA"/>
</dbReference>